<protein>
    <submittedName>
        <fullName evidence="2">Uncharacterized protein</fullName>
    </submittedName>
</protein>
<evidence type="ECO:0000256" key="1">
    <source>
        <dbReference type="SAM" id="MobiDB-lite"/>
    </source>
</evidence>
<sequence>MRKVVEKQRNGAKVKKRYDQAKTPFDRLIEKGVLLPHKQEALIKKKASPESDGDASIFGNLVS</sequence>
<feature type="region of interest" description="Disordered" evidence="1">
    <location>
        <begin position="44"/>
        <end position="63"/>
    </location>
</feature>
<reference evidence="2 3" key="1">
    <citation type="submission" date="2023-07" db="EMBL/GenBank/DDBJ databases">
        <title>Genomic Encyclopedia of Type Strains, Phase IV (KMG-IV): sequencing the most valuable type-strain genomes for metagenomic binning, comparative biology and taxonomic classification.</title>
        <authorList>
            <person name="Goeker M."/>
        </authorList>
    </citation>
    <scope>NUCLEOTIDE SEQUENCE [LARGE SCALE GENOMIC DNA]</scope>
    <source>
        <strain evidence="2 3">DSM 17740</strain>
    </source>
</reference>
<dbReference type="RefSeq" id="WP_370875874.1">
    <property type="nucleotide sequence ID" value="NZ_JAUSUQ010000009.1"/>
</dbReference>
<gene>
    <name evidence="2" type="ORF">J2S00_002668</name>
</gene>
<dbReference type="EMBL" id="JAUSUQ010000009">
    <property type="protein sequence ID" value="MDQ0339875.1"/>
    <property type="molecule type" value="Genomic_DNA"/>
</dbReference>
<comment type="caution">
    <text evidence="2">The sequence shown here is derived from an EMBL/GenBank/DDBJ whole genome shotgun (WGS) entry which is preliminary data.</text>
</comment>
<name>A0ABU0CU29_9BACI</name>
<proteinExistence type="predicted"/>
<evidence type="ECO:0000313" key="2">
    <source>
        <dbReference type="EMBL" id="MDQ0339875.1"/>
    </source>
</evidence>
<evidence type="ECO:0000313" key="3">
    <source>
        <dbReference type="Proteomes" id="UP001232445"/>
    </source>
</evidence>
<keyword evidence="3" id="KW-1185">Reference proteome</keyword>
<dbReference type="Proteomes" id="UP001232445">
    <property type="component" value="Unassembled WGS sequence"/>
</dbReference>
<organism evidence="2 3">
    <name type="scientific">Caldalkalibacillus uzonensis</name>
    <dbReference type="NCBI Taxonomy" id="353224"/>
    <lineage>
        <taxon>Bacteria</taxon>
        <taxon>Bacillati</taxon>
        <taxon>Bacillota</taxon>
        <taxon>Bacilli</taxon>
        <taxon>Bacillales</taxon>
        <taxon>Bacillaceae</taxon>
        <taxon>Caldalkalibacillus</taxon>
    </lineage>
</organism>
<accession>A0ABU0CU29</accession>